<dbReference type="InterPro" id="IPR047272">
    <property type="entry name" value="S49_SppA_C"/>
</dbReference>
<feature type="active site" description="Proton donor/acceptor" evidence="7">
    <location>
        <position position="203"/>
    </location>
</feature>
<dbReference type="Gene3D" id="6.20.330.10">
    <property type="match status" value="1"/>
</dbReference>
<keyword evidence="5" id="KW-0720">Serine protease</keyword>
<protein>
    <submittedName>
        <fullName evidence="10">Signal peptide peptidase SppA</fullName>
    </submittedName>
</protein>
<dbReference type="InterPro" id="IPR002142">
    <property type="entry name" value="Peptidase_S49"/>
</dbReference>
<feature type="domain" description="Peptidase S49" evidence="9">
    <location>
        <begin position="392"/>
        <end position="542"/>
    </location>
</feature>
<dbReference type="InterPro" id="IPR029045">
    <property type="entry name" value="ClpP/crotonase-like_dom_sf"/>
</dbReference>
<dbReference type="GO" id="GO:0006465">
    <property type="term" value="P:signal peptide processing"/>
    <property type="evidence" value="ECO:0007669"/>
    <property type="project" value="InterPro"/>
</dbReference>
<keyword evidence="4" id="KW-0378">Hydrolase</keyword>
<dbReference type="PANTHER" id="PTHR33209:SF1">
    <property type="entry name" value="PEPTIDASE S49 DOMAIN-CONTAINING PROTEIN"/>
    <property type="match status" value="1"/>
</dbReference>
<evidence type="ECO:0000259" key="9">
    <source>
        <dbReference type="Pfam" id="PF01343"/>
    </source>
</evidence>
<dbReference type="PANTHER" id="PTHR33209">
    <property type="entry name" value="PROTEASE 4"/>
    <property type="match status" value="1"/>
</dbReference>
<organism evidence="10 11">
    <name type="scientific">Dasania phycosphaerae</name>
    <dbReference type="NCBI Taxonomy" id="2950436"/>
    <lineage>
        <taxon>Bacteria</taxon>
        <taxon>Pseudomonadati</taxon>
        <taxon>Pseudomonadota</taxon>
        <taxon>Gammaproteobacteria</taxon>
        <taxon>Cellvibrionales</taxon>
        <taxon>Spongiibacteraceae</taxon>
        <taxon>Dasania</taxon>
    </lineage>
</organism>
<dbReference type="GO" id="GO:0016020">
    <property type="term" value="C:membrane"/>
    <property type="evidence" value="ECO:0007669"/>
    <property type="project" value="UniProtKB-SubCell"/>
</dbReference>
<gene>
    <name evidence="10" type="primary">sppA</name>
    <name evidence="10" type="ORF">O0V09_14315</name>
</gene>
<keyword evidence="11" id="KW-1185">Reference proteome</keyword>
<dbReference type="InterPro" id="IPR004634">
    <property type="entry name" value="Pept_S49_pIV"/>
</dbReference>
<dbReference type="Pfam" id="PF01343">
    <property type="entry name" value="Peptidase_S49"/>
    <property type="match status" value="2"/>
</dbReference>
<dbReference type="RefSeq" id="WP_258332547.1">
    <property type="nucleotide sequence ID" value="NZ_JAPTGG010000012.1"/>
</dbReference>
<sequence>MTEKKPGIIRRSFGFLGRLISWLRVIIVNGVFVLMLLFVISLFSSKKMPSIPEQGALILEPKGTVVEQLSYIDPLMNLMADNNPREQETLLADMIDAILLAKDDQRINSLVIKTDYLMRGGLSKLQEVAAALAEFRKSGKKIVAVADYYSQDQYLLAAQADEIYMHPMGGVAIQGYGLYRSYYKEALDKLSVDFHVFRVGEFKSALEPFMRNNMSEPAKEANLGWLNQLWQQYSNAIAQRRGLELVDINTYVNEIDKLLARHNGDSAQAAVAAGLVDGLKSRDEINQTLIELAGGENDEGSFQGIAFERYLWLKKHELKKQQSKNVVGVIVAAGNISGGKQPPGSIGSDTLSELIRQARKNDAVKAVVLRVDSGGGSAFASELIRRELELLKASGKPLVVSMGSMAASGGYWISSLADFIWATPTTLTGSIGIFGAFPTLDKSFNRLGIYNDGVGTTAVADAFRVDRPMNPIAARAIQKNIEHGYQQFLSIVAQGRDMSEEQVADIAEGRVWSGQDAERLGLVDGLGGLKQAIDSAAKLASLSDYRDQLIERPLSPKEQLLRQLGQVLVQPLQGVLSPVLPSQLQQLMAPFKEASQFLQSMSDPAGLYVRCTDCLAP</sequence>
<keyword evidence="6 8" id="KW-0472">Membrane</keyword>
<evidence type="ECO:0000256" key="1">
    <source>
        <dbReference type="ARBA" id="ARBA00004370"/>
    </source>
</evidence>
<keyword evidence="8" id="KW-0812">Transmembrane</keyword>
<dbReference type="SUPFAM" id="SSF52096">
    <property type="entry name" value="ClpP/crotonase"/>
    <property type="match status" value="2"/>
</dbReference>
<evidence type="ECO:0000256" key="5">
    <source>
        <dbReference type="ARBA" id="ARBA00022825"/>
    </source>
</evidence>
<evidence type="ECO:0000256" key="4">
    <source>
        <dbReference type="ARBA" id="ARBA00022801"/>
    </source>
</evidence>
<dbReference type="EMBL" id="JAPTGG010000012">
    <property type="protein sequence ID" value="MCZ0866383.1"/>
    <property type="molecule type" value="Genomic_DNA"/>
</dbReference>
<evidence type="ECO:0000313" key="11">
    <source>
        <dbReference type="Proteomes" id="UP001069090"/>
    </source>
</evidence>
<dbReference type="InterPro" id="IPR004635">
    <property type="entry name" value="Pept_S49_SppA"/>
</dbReference>
<keyword evidence="8" id="KW-1133">Transmembrane helix</keyword>
<evidence type="ECO:0000256" key="6">
    <source>
        <dbReference type="ARBA" id="ARBA00023136"/>
    </source>
</evidence>
<dbReference type="Gene3D" id="3.90.226.10">
    <property type="entry name" value="2-enoyl-CoA Hydratase, Chain A, domain 1"/>
    <property type="match status" value="2"/>
</dbReference>
<dbReference type="InterPro" id="IPR047217">
    <property type="entry name" value="S49_SppA_67K_type_N"/>
</dbReference>
<dbReference type="Proteomes" id="UP001069090">
    <property type="component" value="Unassembled WGS sequence"/>
</dbReference>
<dbReference type="NCBIfam" id="TIGR00706">
    <property type="entry name" value="SppA_dom"/>
    <property type="match status" value="1"/>
</dbReference>
<dbReference type="GO" id="GO:0008236">
    <property type="term" value="F:serine-type peptidase activity"/>
    <property type="evidence" value="ECO:0007669"/>
    <property type="project" value="UniProtKB-KW"/>
</dbReference>
<feature type="transmembrane region" description="Helical" evidence="8">
    <location>
        <begin position="21"/>
        <end position="43"/>
    </location>
</feature>
<dbReference type="CDD" id="cd07018">
    <property type="entry name" value="S49_SppA_67K_type"/>
    <property type="match status" value="1"/>
</dbReference>
<feature type="active site" description="Nucleophile" evidence="7">
    <location>
        <position position="408"/>
    </location>
</feature>
<evidence type="ECO:0000256" key="3">
    <source>
        <dbReference type="ARBA" id="ARBA00022670"/>
    </source>
</evidence>
<comment type="subcellular location">
    <subcellularLocation>
        <location evidence="1">Membrane</location>
    </subcellularLocation>
</comment>
<accession>A0A9J6RQH6</accession>
<comment type="caution">
    <text evidence="10">The sequence shown here is derived from an EMBL/GenBank/DDBJ whole genome shotgun (WGS) entry which is preliminary data.</text>
</comment>
<evidence type="ECO:0000256" key="7">
    <source>
        <dbReference type="PIRSR" id="PIRSR001217-1"/>
    </source>
</evidence>
<feature type="domain" description="Peptidase S49" evidence="9">
    <location>
        <begin position="135"/>
        <end position="293"/>
    </location>
</feature>
<dbReference type="AlphaFoldDB" id="A0A9J6RQH6"/>
<dbReference type="PIRSF" id="PIRSF001217">
    <property type="entry name" value="Protease_4_SppA"/>
    <property type="match status" value="1"/>
</dbReference>
<evidence type="ECO:0000256" key="2">
    <source>
        <dbReference type="ARBA" id="ARBA00008683"/>
    </source>
</evidence>
<dbReference type="CDD" id="cd07023">
    <property type="entry name" value="S49_Sppa_N_C"/>
    <property type="match status" value="1"/>
</dbReference>
<name>A0A9J6RQH6_9GAMM</name>
<reference evidence="10 11" key="1">
    <citation type="submission" date="2022-12" db="EMBL/GenBank/DDBJ databases">
        <title>Dasania phycosphaerae sp. nov., isolated from particulate material of the south coast of Korea.</title>
        <authorList>
            <person name="Jiang Y."/>
        </authorList>
    </citation>
    <scope>NUCLEOTIDE SEQUENCE [LARGE SCALE GENOMIC DNA]</scope>
    <source>
        <strain evidence="10 11">GY-19</strain>
    </source>
</reference>
<dbReference type="NCBIfam" id="TIGR00705">
    <property type="entry name" value="SppA_67K"/>
    <property type="match status" value="1"/>
</dbReference>
<evidence type="ECO:0000256" key="8">
    <source>
        <dbReference type="SAM" id="Phobius"/>
    </source>
</evidence>
<proteinExistence type="inferred from homology"/>
<comment type="similarity">
    <text evidence="2">Belongs to the peptidase S49 family.</text>
</comment>
<keyword evidence="3" id="KW-0645">Protease</keyword>
<evidence type="ECO:0000313" key="10">
    <source>
        <dbReference type="EMBL" id="MCZ0866383.1"/>
    </source>
</evidence>